<dbReference type="PANTHER" id="PTHR24072">
    <property type="entry name" value="RHO FAMILY GTPASE"/>
    <property type="match status" value="1"/>
</dbReference>
<dbReference type="AlphaFoldDB" id="A0A0C9N084"/>
<keyword evidence="7" id="KW-0449">Lipoprotein</keyword>
<keyword evidence="5" id="KW-0342">GTP-binding</keyword>
<dbReference type="SMART" id="SM00173">
    <property type="entry name" value="RAS"/>
    <property type="match status" value="1"/>
</dbReference>
<keyword evidence="4" id="KW-0547">Nucleotide-binding</keyword>
<keyword evidence="11" id="KW-1185">Reference proteome</keyword>
<organism evidence="10">
    <name type="scientific">Mucor ambiguus</name>
    <dbReference type="NCBI Taxonomy" id="91626"/>
    <lineage>
        <taxon>Eukaryota</taxon>
        <taxon>Fungi</taxon>
        <taxon>Fungi incertae sedis</taxon>
        <taxon>Mucoromycota</taxon>
        <taxon>Mucoromycotina</taxon>
        <taxon>Mucoromycetes</taxon>
        <taxon>Mucorales</taxon>
        <taxon>Mucorineae</taxon>
        <taxon>Mucoraceae</taxon>
        <taxon>Mucor</taxon>
    </lineage>
</organism>
<dbReference type="InterPro" id="IPR027417">
    <property type="entry name" value="P-loop_NTPase"/>
</dbReference>
<dbReference type="PROSITE" id="PS51421">
    <property type="entry name" value="RAS"/>
    <property type="match status" value="1"/>
</dbReference>
<proteinExistence type="predicted"/>
<evidence type="ECO:0000256" key="3">
    <source>
        <dbReference type="ARBA" id="ARBA00022481"/>
    </source>
</evidence>
<dbReference type="GO" id="GO:0003924">
    <property type="term" value="F:GTPase activity"/>
    <property type="evidence" value="ECO:0007669"/>
    <property type="project" value="InterPro"/>
</dbReference>
<dbReference type="Pfam" id="PF00071">
    <property type="entry name" value="Ras"/>
    <property type="match status" value="1"/>
</dbReference>
<dbReference type="GO" id="GO:0007163">
    <property type="term" value="P:establishment or maintenance of cell polarity"/>
    <property type="evidence" value="ECO:0007669"/>
    <property type="project" value="UniProtKB-ARBA"/>
</dbReference>
<dbReference type="GO" id="GO:0030036">
    <property type="term" value="P:actin cytoskeleton organization"/>
    <property type="evidence" value="ECO:0007669"/>
    <property type="project" value="UniProtKB-ARBA"/>
</dbReference>
<dbReference type="SMART" id="SM00175">
    <property type="entry name" value="RAB"/>
    <property type="match status" value="1"/>
</dbReference>
<keyword evidence="3" id="KW-0488">Methylation</keyword>
<dbReference type="PROSITE" id="PS51420">
    <property type="entry name" value="RHO"/>
    <property type="match status" value="1"/>
</dbReference>
<protein>
    <recommendedName>
        <fullName evidence="9">GTP-binding protein RHO3</fullName>
    </recommendedName>
</protein>
<keyword evidence="8" id="KW-0636">Prenylation</keyword>
<evidence type="ECO:0000256" key="1">
    <source>
        <dbReference type="ARBA" id="ARBA00004193"/>
    </source>
</evidence>
<dbReference type="GO" id="GO:0005525">
    <property type="term" value="F:GTP binding"/>
    <property type="evidence" value="ECO:0007669"/>
    <property type="project" value="UniProtKB-KW"/>
</dbReference>
<evidence type="ECO:0000256" key="9">
    <source>
        <dbReference type="ARBA" id="ARBA00067968"/>
    </source>
</evidence>
<dbReference type="Proteomes" id="UP000053815">
    <property type="component" value="Unassembled WGS sequence"/>
</dbReference>
<dbReference type="SMART" id="SM00174">
    <property type="entry name" value="RHO"/>
    <property type="match status" value="1"/>
</dbReference>
<evidence type="ECO:0000256" key="5">
    <source>
        <dbReference type="ARBA" id="ARBA00023134"/>
    </source>
</evidence>
<keyword evidence="6" id="KW-0472">Membrane</keyword>
<dbReference type="PRINTS" id="PR00449">
    <property type="entry name" value="RASTRNSFRMNG"/>
</dbReference>
<evidence type="ECO:0000256" key="8">
    <source>
        <dbReference type="ARBA" id="ARBA00023289"/>
    </source>
</evidence>
<gene>
    <name evidence="10" type="ORF">MAM1_0257d08827</name>
</gene>
<sequence>MAFCTRSKKPIKRKIVVVGDGACGKTSLLNVFTRGFFPQVYEPTVFENYVQDVEVDGKLVELSIWDTAGQEEFDRLRSLSYNDTHVIIVCYSIDNRDSLENISNRWIEELQEGCPHAKTMLVALKCDLRDDEVALKKVKPILYEEGLEVAKSIKAIRYLECSAKHNRGVRECFEQAAKVATSVKLHDQADEKKSCVIL</sequence>
<evidence type="ECO:0000313" key="10">
    <source>
        <dbReference type="EMBL" id="GAN09302.1"/>
    </source>
</evidence>
<dbReference type="SMART" id="SM00176">
    <property type="entry name" value="RAN"/>
    <property type="match status" value="1"/>
</dbReference>
<dbReference type="InterPro" id="IPR003578">
    <property type="entry name" value="Small_GTPase_Rho"/>
</dbReference>
<dbReference type="GO" id="GO:0005886">
    <property type="term" value="C:plasma membrane"/>
    <property type="evidence" value="ECO:0007669"/>
    <property type="project" value="UniProtKB-SubCell"/>
</dbReference>
<reference evidence="10" key="1">
    <citation type="submission" date="2014-09" db="EMBL/GenBank/DDBJ databases">
        <title>Draft genome sequence of an oleaginous Mucoromycotina fungus Mucor ambiguus NBRC6742.</title>
        <authorList>
            <person name="Takeda I."/>
            <person name="Yamane N."/>
            <person name="Morita T."/>
            <person name="Tamano K."/>
            <person name="Machida M."/>
            <person name="Baker S."/>
            <person name="Koike H."/>
        </authorList>
    </citation>
    <scope>NUCLEOTIDE SEQUENCE</scope>
    <source>
        <strain evidence="10">NBRC 6742</strain>
    </source>
</reference>
<keyword evidence="2" id="KW-1003">Cell membrane</keyword>
<evidence type="ECO:0000256" key="4">
    <source>
        <dbReference type="ARBA" id="ARBA00022741"/>
    </source>
</evidence>
<dbReference type="PROSITE" id="PS51419">
    <property type="entry name" value="RAB"/>
    <property type="match status" value="1"/>
</dbReference>
<dbReference type="STRING" id="91626.A0A0C9N084"/>
<dbReference type="OrthoDB" id="8830751at2759"/>
<evidence type="ECO:0000256" key="6">
    <source>
        <dbReference type="ARBA" id="ARBA00023136"/>
    </source>
</evidence>
<comment type="subcellular location">
    <subcellularLocation>
        <location evidence="1">Cell membrane</location>
        <topology evidence="1">Lipid-anchor</topology>
    </subcellularLocation>
</comment>
<name>A0A0C9N084_9FUNG</name>
<dbReference type="FunFam" id="3.40.50.300:FF:000780">
    <property type="entry name" value="Rho GTPase Rho3"/>
    <property type="match status" value="1"/>
</dbReference>
<dbReference type="InterPro" id="IPR005225">
    <property type="entry name" value="Small_GTP-bd"/>
</dbReference>
<dbReference type="InterPro" id="IPR001806">
    <property type="entry name" value="Small_GTPase"/>
</dbReference>
<dbReference type="Gene3D" id="3.40.50.300">
    <property type="entry name" value="P-loop containing nucleotide triphosphate hydrolases"/>
    <property type="match status" value="1"/>
</dbReference>
<accession>A0A0C9N084</accession>
<dbReference type="GO" id="GO:0007264">
    <property type="term" value="P:small GTPase-mediated signal transduction"/>
    <property type="evidence" value="ECO:0007669"/>
    <property type="project" value="InterPro"/>
</dbReference>
<dbReference type="GO" id="GO:0017157">
    <property type="term" value="P:regulation of exocytosis"/>
    <property type="evidence" value="ECO:0007669"/>
    <property type="project" value="UniProtKB-ARBA"/>
</dbReference>
<evidence type="ECO:0000313" key="11">
    <source>
        <dbReference type="Proteomes" id="UP000053815"/>
    </source>
</evidence>
<dbReference type="SUPFAM" id="SSF52540">
    <property type="entry name" value="P-loop containing nucleoside triphosphate hydrolases"/>
    <property type="match status" value="1"/>
</dbReference>
<evidence type="ECO:0000256" key="2">
    <source>
        <dbReference type="ARBA" id="ARBA00022475"/>
    </source>
</evidence>
<dbReference type="NCBIfam" id="TIGR00231">
    <property type="entry name" value="small_GTP"/>
    <property type="match status" value="1"/>
</dbReference>
<dbReference type="EMBL" id="DF836546">
    <property type="protein sequence ID" value="GAN09302.1"/>
    <property type="molecule type" value="Genomic_DNA"/>
</dbReference>
<evidence type="ECO:0000256" key="7">
    <source>
        <dbReference type="ARBA" id="ARBA00023288"/>
    </source>
</evidence>